<dbReference type="CDD" id="cd14847">
    <property type="entry name" value="DD-carboxypeptidase_like"/>
    <property type="match status" value="1"/>
</dbReference>
<dbReference type="Pfam" id="PF02557">
    <property type="entry name" value="VanY"/>
    <property type="match status" value="1"/>
</dbReference>
<name>A0ABS9D1E6_9ALTE</name>
<gene>
    <name evidence="2" type="ORF">L0668_01375</name>
</gene>
<dbReference type="InterPro" id="IPR052179">
    <property type="entry name" value="DD-CPase-like"/>
</dbReference>
<evidence type="ECO:0000313" key="2">
    <source>
        <dbReference type="EMBL" id="MCF2946743.1"/>
    </source>
</evidence>
<keyword evidence="3" id="KW-1185">Reference proteome</keyword>
<evidence type="ECO:0000259" key="1">
    <source>
        <dbReference type="Pfam" id="PF02557"/>
    </source>
</evidence>
<dbReference type="RefSeq" id="WP_235310267.1">
    <property type="nucleotide sequence ID" value="NZ_JAKGAS010000001.1"/>
</dbReference>
<dbReference type="Proteomes" id="UP001521137">
    <property type="component" value="Unassembled WGS sequence"/>
</dbReference>
<dbReference type="InterPro" id="IPR003709">
    <property type="entry name" value="VanY-like_core_dom"/>
</dbReference>
<organism evidence="2 3">
    <name type="scientific">Paraglaciecola algarum</name>
    <dbReference type="NCBI Taxonomy" id="3050085"/>
    <lineage>
        <taxon>Bacteria</taxon>
        <taxon>Pseudomonadati</taxon>
        <taxon>Pseudomonadota</taxon>
        <taxon>Gammaproteobacteria</taxon>
        <taxon>Alteromonadales</taxon>
        <taxon>Alteromonadaceae</taxon>
        <taxon>Paraglaciecola</taxon>
    </lineage>
</organism>
<dbReference type="PANTHER" id="PTHR34385">
    <property type="entry name" value="D-ALANYL-D-ALANINE CARBOXYPEPTIDASE"/>
    <property type="match status" value="1"/>
</dbReference>
<dbReference type="PANTHER" id="PTHR34385:SF1">
    <property type="entry name" value="PEPTIDOGLYCAN L-ALANYL-D-GLUTAMATE ENDOPEPTIDASE CWLK"/>
    <property type="match status" value="1"/>
</dbReference>
<reference evidence="2 3" key="1">
    <citation type="submission" date="2022-01" db="EMBL/GenBank/DDBJ databases">
        <title>Paraglaciecola sp. G1-23.</title>
        <authorList>
            <person name="Jin M.S."/>
            <person name="Han D.M."/>
            <person name="Kim H.M."/>
            <person name="Jeon C.O."/>
        </authorList>
    </citation>
    <scope>NUCLEOTIDE SEQUENCE [LARGE SCALE GENOMIC DNA]</scope>
    <source>
        <strain evidence="2 3">G1-23</strain>
    </source>
</reference>
<accession>A0ABS9D1E6</accession>
<comment type="caution">
    <text evidence="2">The sequence shown here is derived from an EMBL/GenBank/DDBJ whole genome shotgun (WGS) entry which is preliminary data.</text>
</comment>
<dbReference type="SUPFAM" id="SSF55166">
    <property type="entry name" value="Hedgehog/DD-peptidase"/>
    <property type="match status" value="1"/>
</dbReference>
<dbReference type="Gene3D" id="3.30.1380.10">
    <property type="match status" value="1"/>
</dbReference>
<dbReference type="EMBL" id="JAKGAS010000001">
    <property type="protein sequence ID" value="MCF2946743.1"/>
    <property type="molecule type" value="Genomic_DNA"/>
</dbReference>
<protein>
    <submittedName>
        <fullName evidence="2">M15 family metallopeptidase</fullName>
    </submittedName>
</protein>
<dbReference type="InterPro" id="IPR009045">
    <property type="entry name" value="Zn_M74/Hedgehog-like"/>
</dbReference>
<sequence>MISSAHILGQDESLLVECQQGFKLLPKVCAAFKQMQLAAAKDQIDIQIVSSYRSFARQLHIWQKKWTGKTAILDINEQAIDISTITNQQKLFAILTWSALPGASRHHWGTDLDVYDKKSVVESGHNFQLVCSEYEAEGPCAALNTWLSKYAQDFNFNRPYHTYKGGVAAEPWHLSFMPIAQKIEAQLDISLLKQTLINSGIEEPKLIIENLEIIFNQFVLNRGKS</sequence>
<evidence type="ECO:0000313" key="3">
    <source>
        <dbReference type="Proteomes" id="UP001521137"/>
    </source>
</evidence>
<proteinExistence type="predicted"/>
<feature type="domain" description="D-alanyl-D-alanine carboxypeptidase-like core" evidence="1">
    <location>
        <begin position="24"/>
        <end position="178"/>
    </location>
</feature>